<feature type="domain" description="Bacterial transcriptional activator" evidence="2">
    <location>
        <begin position="919"/>
        <end position="1050"/>
    </location>
</feature>
<dbReference type="InterPro" id="IPR027417">
    <property type="entry name" value="P-loop_NTPase"/>
</dbReference>
<evidence type="ECO:0000259" key="2">
    <source>
        <dbReference type="SMART" id="SM01043"/>
    </source>
</evidence>
<evidence type="ECO:0000256" key="1">
    <source>
        <dbReference type="ARBA" id="ARBA00022737"/>
    </source>
</evidence>
<gene>
    <name evidence="3" type="primary">malT</name>
    <name evidence="3" type="ORF">GALL_270000</name>
</gene>
<dbReference type="Pfam" id="PF25873">
    <property type="entry name" value="WHD_MalT"/>
    <property type="match status" value="1"/>
</dbReference>
<dbReference type="InterPro" id="IPR051677">
    <property type="entry name" value="AfsR-DnrI-RedD_regulator"/>
</dbReference>
<evidence type="ECO:0000313" key="3">
    <source>
        <dbReference type="EMBL" id="OIQ91096.1"/>
    </source>
</evidence>
<keyword evidence="1" id="KW-0677">Repeat</keyword>
<dbReference type="AlphaFoldDB" id="A0A1J5R539"/>
<dbReference type="InterPro" id="IPR059106">
    <property type="entry name" value="WHD_MalT"/>
</dbReference>
<organism evidence="3">
    <name type="scientific">mine drainage metagenome</name>
    <dbReference type="NCBI Taxonomy" id="410659"/>
    <lineage>
        <taxon>unclassified sequences</taxon>
        <taxon>metagenomes</taxon>
        <taxon>ecological metagenomes</taxon>
    </lineage>
</organism>
<dbReference type="SUPFAM" id="SSF48452">
    <property type="entry name" value="TPR-like"/>
    <property type="match status" value="1"/>
</dbReference>
<dbReference type="Gene3D" id="1.10.10.10">
    <property type="entry name" value="Winged helix-like DNA-binding domain superfamily/Winged helix DNA-binding domain"/>
    <property type="match status" value="1"/>
</dbReference>
<dbReference type="PANTHER" id="PTHR35807">
    <property type="entry name" value="TRANSCRIPTIONAL REGULATOR REDD-RELATED"/>
    <property type="match status" value="1"/>
</dbReference>
<dbReference type="Pfam" id="PF24883">
    <property type="entry name" value="NPHP3_N"/>
    <property type="match status" value="1"/>
</dbReference>
<dbReference type="InterPro" id="IPR011990">
    <property type="entry name" value="TPR-like_helical_dom_sf"/>
</dbReference>
<dbReference type="Gene3D" id="1.25.40.10">
    <property type="entry name" value="Tetratricopeptide repeat domain"/>
    <property type="match status" value="1"/>
</dbReference>
<dbReference type="SMART" id="SM01043">
    <property type="entry name" value="BTAD"/>
    <property type="match status" value="1"/>
</dbReference>
<dbReference type="Gene3D" id="3.40.50.300">
    <property type="entry name" value="P-loop containing nucleotide triphosphate hydrolases"/>
    <property type="match status" value="1"/>
</dbReference>
<sequence>MSDAWEPRTLKAELLHPFACPRSEQPVLPQQLLRDVEHACSRPLIWLDAAAGSGKTTLAHAYANLRERPCLWLVCDERDQSPAASAEGLLQGLAALCGELPSQLPQPAQADLANPRDYWGRLFAAAAARLPQRALLVLDDIDKPGHAPHLVALLEDGLTRLPPGCNAMALSRLPAPPAMAVLRSRGLAAALDAQALAFGPEDILALARLRGHADLAPKALEFLRQASWGWAAGLALLLDQPRVQAGLVPVEALDDYFSLEVVRRLPPDMLPWLCELARVGEITPALAQGLHPERGGGALLDGLWRNHCFVARRAGGEAYALHPMFCDFLRRHALRVLGARQLCEMDRRIAAVLWAQGREDEAAAMLARQGLFSDLVQRLPSVFPDWLRGEPLRRARQWMQPRPQQQGQPHPWQECWIGLGRLGQAPAEARAALQRAFMAFAEEGDGVGEVVALTGIVETIINQWGDFHALDRWIPELDRLLDAGLSLPEDVALRAQVALFMAMMYRQPGHAGLPALAAAMHRIAERCAHEPLRAYAAAQLLLYQSWWRGDMVAARLVFELAPGPDADARPVPAALIAWTVAQSVYQGLMHGEPADAMALLDSGLALGWRSEVHAWDSLLLGQSLWCCLSTGKLAEARAFARRMARSLRPGRHLDHSYYHHLGSILALHEGDHPAMRAHAQAALRCARDAGVPWAEGIVLCAVARAQALHGDASAARLSLDEAEALASRIRSDTVHFDVLLARLELGLGQTGTPDPDDTLRRWMVLWCRSGFTNFPWWRDAVVAAQCAKALAHGIEPEFVRKIIRARRLQPPPDAPVPPSWQLPVEIRVLGPFGIEIDGRAIAASGKTPKKPLELLKLLVALGGQACKTRLAEVLWPHLDDIAAQQVLRVTLHRLRNLVGHDGIVCLAGRVSIDEHRCRVDLLGMFRDLASLEQAPGQQADLLFDLLARHAAGVFPGEPEAGWAADVRHQLRARLSACLHARTQACAAAAQWEDLAACCERGLAFDAHDAAFHHGLIQACLELGRPREARDAYLRCVELLPNQADLPLAALCARLGGTPPSARPISL</sequence>
<dbReference type="EMBL" id="MLJW01000270">
    <property type="protein sequence ID" value="OIQ91096.1"/>
    <property type="molecule type" value="Genomic_DNA"/>
</dbReference>
<dbReference type="InterPro" id="IPR056884">
    <property type="entry name" value="NPHP3-like_N"/>
</dbReference>
<name>A0A1J5R539_9ZZZZ</name>
<protein>
    <submittedName>
        <fullName evidence="3">HTH-type transcriptional regulator MalT</fullName>
    </submittedName>
</protein>
<proteinExistence type="predicted"/>
<dbReference type="InterPro" id="IPR005158">
    <property type="entry name" value="BTAD"/>
</dbReference>
<dbReference type="SUPFAM" id="SSF52540">
    <property type="entry name" value="P-loop containing nucleoside triphosphate hydrolases"/>
    <property type="match status" value="1"/>
</dbReference>
<reference evidence="3" key="1">
    <citation type="submission" date="2016-10" db="EMBL/GenBank/DDBJ databases">
        <title>Sequence of Gallionella enrichment culture.</title>
        <authorList>
            <person name="Poehlein A."/>
            <person name="Muehling M."/>
            <person name="Daniel R."/>
        </authorList>
    </citation>
    <scope>NUCLEOTIDE SEQUENCE</scope>
</reference>
<accession>A0A1J5R539</accession>
<comment type="caution">
    <text evidence="3">The sequence shown here is derived from an EMBL/GenBank/DDBJ whole genome shotgun (WGS) entry which is preliminary data.</text>
</comment>
<dbReference type="InterPro" id="IPR036388">
    <property type="entry name" value="WH-like_DNA-bd_sf"/>
</dbReference>